<evidence type="ECO:0000256" key="2">
    <source>
        <dbReference type="ARBA" id="ARBA00022741"/>
    </source>
</evidence>
<dbReference type="InterPro" id="IPR014017">
    <property type="entry name" value="DNA_helicase_UvrD-like_C"/>
</dbReference>
<proteinExistence type="predicted"/>
<dbReference type="InterPro" id="IPR011604">
    <property type="entry name" value="PDDEXK-like_dom_sf"/>
</dbReference>
<keyword evidence="1" id="KW-0540">Nuclease</keyword>
<dbReference type="SUPFAM" id="SSF52980">
    <property type="entry name" value="Restriction endonuclease-like"/>
    <property type="match status" value="1"/>
</dbReference>
<evidence type="ECO:0000313" key="19">
    <source>
        <dbReference type="Proteomes" id="UP000246145"/>
    </source>
</evidence>
<dbReference type="AlphaFoldDB" id="A0A2U1CKR7"/>
<evidence type="ECO:0000256" key="13">
    <source>
        <dbReference type="ARBA" id="ARBA00034923"/>
    </source>
</evidence>
<feature type="binding site" evidence="15">
    <location>
        <begin position="26"/>
        <end position="33"/>
    </location>
    <ligand>
        <name>ATP</name>
        <dbReference type="ChEBI" id="CHEBI:30616"/>
    </ligand>
</feature>
<dbReference type="EC" id="5.6.2.4" evidence="12"/>
<keyword evidence="10" id="KW-0413">Isomerase</keyword>
<evidence type="ECO:0000313" key="18">
    <source>
        <dbReference type="EMBL" id="PVY61597.1"/>
    </source>
</evidence>
<comment type="catalytic activity">
    <reaction evidence="11">
        <text>Couples ATP hydrolysis with the unwinding of duplex DNA by translocating in the 3'-5' direction.</text>
        <dbReference type="EC" id="5.6.2.4"/>
    </reaction>
</comment>
<keyword evidence="9" id="KW-0234">DNA repair</keyword>
<dbReference type="GO" id="GO:0033202">
    <property type="term" value="C:DNA helicase complex"/>
    <property type="evidence" value="ECO:0007669"/>
    <property type="project" value="TreeGrafter"/>
</dbReference>
<keyword evidence="4 15" id="KW-0378">Hydrolase</keyword>
<dbReference type="InterPro" id="IPR038726">
    <property type="entry name" value="PDDEXK_AddAB-type"/>
</dbReference>
<dbReference type="EMBL" id="QEKO01000003">
    <property type="protein sequence ID" value="PVY61597.1"/>
    <property type="molecule type" value="Genomic_DNA"/>
</dbReference>
<dbReference type="GO" id="GO:0003677">
    <property type="term" value="F:DNA binding"/>
    <property type="evidence" value="ECO:0007669"/>
    <property type="project" value="UniProtKB-KW"/>
</dbReference>
<comment type="caution">
    <text evidence="18">The sequence shown here is derived from an EMBL/GenBank/DDBJ whole genome shotgun (WGS) entry which is preliminary data.</text>
</comment>
<keyword evidence="2 15" id="KW-0547">Nucleotide-binding</keyword>
<keyword evidence="7 15" id="KW-0067">ATP-binding</keyword>
<dbReference type="GO" id="GO:0043138">
    <property type="term" value="F:3'-5' DNA helicase activity"/>
    <property type="evidence" value="ECO:0007669"/>
    <property type="project" value="UniProtKB-EC"/>
</dbReference>
<dbReference type="Proteomes" id="UP000246145">
    <property type="component" value="Unassembled WGS sequence"/>
</dbReference>
<evidence type="ECO:0000256" key="11">
    <source>
        <dbReference type="ARBA" id="ARBA00034617"/>
    </source>
</evidence>
<name>A0A2U1CKR7_9BURK</name>
<dbReference type="OrthoDB" id="5905204at2"/>
<evidence type="ECO:0000256" key="4">
    <source>
        <dbReference type="ARBA" id="ARBA00022801"/>
    </source>
</evidence>
<evidence type="ECO:0000256" key="3">
    <source>
        <dbReference type="ARBA" id="ARBA00022763"/>
    </source>
</evidence>
<dbReference type="Gene3D" id="3.90.320.10">
    <property type="match status" value="1"/>
</dbReference>
<comment type="catalytic activity">
    <reaction evidence="14">
        <text>ATP + H2O = ADP + phosphate + H(+)</text>
        <dbReference type="Rhea" id="RHEA:13065"/>
        <dbReference type="ChEBI" id="CHEBI:15377"/>
        <dbReference type="ChEBI" id="CHEBI:15378"/>
        <dbReference type="ChEBI" id="CHEBI:30616"/>
        <dbReference type="ChEBI" id="CHEBI:43474"/>
        <dbReference type="ChEBI" id="CHEBI:456216"/>
        <dbReference type="EC" id="5.6.2.4"/>
    </reaction>
</comment>
<sequence>MSLRPPSDAAVRQAALDPTQSFLIQAPAGSGKTELLTDRILALLATVERPEEILAITFTRKAASEMHARVLTKLRAGKGEEPPEPHKKHSWHLARQAMARNDAKQWNLLDYPARLSIRTIDSFSSWLVRATPWLSTLGGLPGVTEHAQEHYLEAAKATLAMADDEEAVARLIAHLDVDIRAAQELIAGMLGSRDQWLPVLGESSDAGRLLHNLSQAVEADLRQLAQSMPPGWSQALAQPISAAIAALQAAGKPCAFDALLDWDGAMLQPAFAELARWQALASVLLTQTNSLRRSIDKRMGFEAKTAHKEGLMQWLSACDPEEPWINCLARIRSAPVGGYEPGQLAVLGDLVQVLWLATAQLKLRFAEQSEVDFIEVSQSALHALGSAERPSELLLKLDASIRHLLVDEFQDTSQSQIRLVSLLTAGWEPGDGRSVFLVGDPMQSIYRFRKAEVGLFLNARDQGLGEIELNSLQLTDNFRSQANIVHWVNRMFEPLFPRQADPGMGAIPYTPSIAYNEALDEVGVELHPVWVHASLDAGQAARTAEAIAVDLAREALHRHAGSSHPVAILVRARGHLEEVVRRLTAEGIPCRAVELSPLKSRQVVSDAVQLARALSHPADRLAWLSVLRSPLCGVTLHTLHELFGTDHHTTARELLRRWLRDESGASVPPDEARRLRHACVVLLDEGNASGGIPFTAWLQHCWEQLGGPAVYPGAGDRADVESLFRLIERIAPYGGLDPAELEARLEQLYAAPEGAGHAVEVMTIHKSKGLQFETVILMGMHRRPRADTQPLLRLEHSEGRLLLGPIRHRASDTADPVSTYLAEREKQRAAYEADRLLYVAVTRACQQLHLIGEIALDEQGGVKEPSATSLLGRLWPYLPQPVPPEMAELLAGGQASAAGPVSRPLLRMQIAVLPAGEPARAPAQASAWQWTPDTAHEAAIGTVAHAWLERLGREGPDRWPIERIGQSLPVLRKQLGRAGLPAPSLDEAAAVVSEALRATLASERGQWLLRAARAHREWSLLDVSGRVSVIDLAISDEAGWLVVDYKTGRPHDGEGAEAFAARMRQRHGAQLQRYCEQVAALDGRPARAALYFPRADLWLEY</sequence>
<dbReference type="Gene3D" id="3.40.50.300">
    <property type="entry name" value="P-loop containing nucleotide triphosphate hydrolases"/>
    <property type="match status" value="4"/>
</dbReference>
<evidence type="ECO:0000256" key="10">
    <source>
        <dbReference type="ARBA" id="ARBA00023235"/>
    </source>
</evidence>
<dbReference type="InterPro" id="IPR027417">
    <property type="entry name" value="P-loop_NTPase"/>
</dbReference>
<dbReference type="GO" id="GO:0005829">
    <property type="term" value="C:cytosol"/>
    <property type="evidence" value="ECO:0007669"/>
    <property type="project" value="TreeGrafter"/>
</dbReference>
<dbReference type="STRING" id="1231391.GCA_000308195_02335"/>
<organism evidence="18 19">
    <name type="scientific">Pusillimonas noertemannii</name>
    <dbReference type="NCBI Taxonomy" id="305977"/>
    <lineage>
        <taxon>Bacteria</taxon>
        <taxon>Pseudomonadati</taxon>
        <taxon>Pseudomonadota</taxon>
        <taxon>Betaproteobacteria</taxon>
        <taxon>Burkholderiales</taxon>
        <taxon>Alcaligenaceae</taxon>
        <taxon>Pusillimonas</taxon>
    </lineage>
</organism>
<dbReference type="Pfam" id="PF12705">
    <property type="entry name" value="PDDEXK_1"/>
    <property type="match status" value="1"/>
</dbReference>
<dbReference type="PANTHER" id="PTHR11070">
    <property type="entry name" value="UVRD / RECB / PCRA DNA HELICASE FAMILY MEMBER"/>
    <property type="match status" value="1"/>
</dbReference>
<evidence type="ECO:0000256" key="12">
    <source>
        <dbReference type="ARBA" id="ARBA00034808"/>
    </source>
</evidence>
<keyword evidence="19" id="KW-1185">Reference proteome</keyword>
<dbReference type="PROSITE" id="PS51198">
    <property type="entry name" value="UVRD_HELICASE_ATP_BIND"/>
    <property type="match status" value="1"/>
</dbReference>
<reference evidence="18 19" key="1">
    <citation type="submission" date="2018-04" db="EMBL/GenBank/DDBJ databases">
        <title>Genomic Encyclopedia of Type Strains, Phase IV (KMG-IV): sequencing the most valuable type-strain genomes for metagenomic binning, comparative biology and taxonomic classification.</title>
        <authorList>
            <person name="Goeker M."/>
        </authorList>
    </citation>
    <scope>NUCLEOTIDE SEQUENCE [LARGE SCALE GENOMIC DNA]</scope>
    <source>
        <strain evidence="18 19">DSM 10065</strain>
    </source>
</reference>
<evidence type="ECO:0000256" key="5">
    <source>
        <dbReference type="ARBA" id="ARBA00022806"/>
    </source>
</evidence>
<evidence type="ECO:0000256" key="9">
    <source>
        <dbReference type="ARBA" id="ARBA00023204"/>
    </source>
</evidence>
<dbReference type="PANTHER" id="PTHR11070:SF2">
    <property type="entry name" value="ATP-DEPENDENT DNA HELICASE SRS2"/>
    <property type="match status" value="1"/>
</dbReference>
<dbReference type="InterPro" id="IPR011335">
    <property type="entry name" value="Restrct_endonuc-II-like"/>
</dbReference>
<evidence type="ECO:0000256" key="6">
    <source>
        <dbReference type="ARBA" id="ARBA00022839"/>
    </source>
</evidence>
<accession>A0A2U1CKR7</accession>
<feature type="domain" description="UvrD-like helicase ATP-binding" evidence="16">
    <location>
        <begin position="5"/>
        <end position="481"/>
    </location>
</feature>
<feature type="domain" description="UvrD-like helicase C-terminal" evidence="17">
    <location>
        <begin position="482"/>
        <end position="769"/>
    </location>
</feature>
<dbReference type="Pfam" id="PF13361">
    <property type="entry name" value="UvrD_C"/>
    <property type="match status" value="2"/>
</dbReference>
<keyword evidence="6" id="KW-0269">Exonuclease</keyword>
<dbReference type="GO" id="GO:0004527">
    <property type="term" value="F:exonuclease activity"/>
    <property type="evidence" value="ECO:0007669"/>
    <property type="project" value="UniProtKB-KW"/>
</dbReference>
<dbReference type="InterPro" id="IPR014016">
    <property type="entry name" value="UvrD-like_ATP-bd"/>
</dbReference>
<dbReference type="PROSITE" id="PS51217">
    <property type="entry name" value="UVRD_HELICASE_CTER"/>
    <property type="match status" value="1"/>
</dbReference>
<evidence type="ECO:0000256" key="8">
    <source>
        <dbReference type="ARBA" id="ARBA00023125"/>
    </source>
</evidence>
<evidence type="ECO:0000259" key="16">
    <source>
        <dbReference type="PROSITE" id="PS51198"/>
    </source>
</evidence>
<evidence type="ECO:0000256" key="14">
    <source>
        <dbReference type="ARBA" id="ARBA00048988"/>
    </source>
</evidence>
<evidence type="ECO:0000259" key="17">
    <source>
        <dbReference type="PROSITE" id="PS51217"/>
    </source>
</evidence>
<keyword evidence="3" id="KW-0227">DNA damage</keyword>
<dbReference type="InterPro" id="IPR000212">
    <property type="entry name" value="DNA_helicase_UvrD/REP"/>
</dbReference>
<dbReference type="RefSeq" id="WP_116518639.1">
    <property type="nucleotide sequence ID" value="NZ_JACCEX010000003.1"/>
</dbReference>
<keyword evidence="8" id="KW-0238">DNA-binding</keyword>
<gene>
    <name evidence="18" type="ORF">C7440_2324</name>
</gene>
<dbReference type="GO" id="GO:0005524">
    <property type="term" value="F:ATP binding"/>
    <property type="evidence" value="ECO:0007669"/>
    <property type="project" value="UniProtKB-UniRule"/>
</dbReference>
<evidence type="ECO:0000256" key="7">
    <source>
        <dbReference type="ARBA" id="ARBA00022840"/>
    </source>
</evidence>
<dbReference type="Pfam" id="PF00580">
    <property type="entry name" value="UvrD-helicase"/>
    <property type="match status" value="2"/>
</dbReference>
<evidence type="ECO:0000256" key="1">
    <source>
        <dbReference type="ARBA" id="ARBA00022722"/>
    </source>
</evidence>
<dbReference type="GO" id="GO:0000725">
    <property type="term" value="P:recombinational repair"/>
    <property type="evidence" value="ECO:0007669"/>
    <property type="project" value="TreeGrafter"/>
</dbReference>
<protein>
    <recommendedName>
        <fullName evidence="12">DNA 3'-5' helicase</fullName>
        <ecNumber evidence="12">5.6.2.4</ecNumber>
    </recommendedName>
    <alternativeName>
        <fullName evidence="13">DNA 3'-5' helicase II</fullName>
    </alternativeName>
</protein>
<keyword evidence="5 15" id="KW-0347">Helicase</keyword>
<evidence type="ECO:0000256" key="15">
    <source>
        <dbReference type="PROSITE-ProRule" id="PRU00560"/>
    </source>
</evidence>
<dbReference type="SUPFAM" id="SSF52540">
    <property type="entry name" value="P-loop containing nucleoside triphosphate hydrolases"/>
    <property type="match status" value="1"/>
</dbReference>